<dbReference type="OrthoDB" id="1031347at2"/>
<sequence>MGEIIVTQARSNLNLNNRNPLRSVTKAEYTKTLLGEDSISLTVESKTVLDFHINDYIDLRNKRYTLNTAPKVKKEQGFYTYDLTFEGMQYRLRKKIYFNLDTQGYQTTGDFPLTSTIETFLQVLISNINQVDDFTWTLGEYPQNSETKTLTFSDENCLAVLQKICKEYDTEFEIAEDITHKRCVLNIKKFGETLPFTFEYGKGNGLYSLSRDNVNDEVITRLYVYGSTENLKADYRNFSERLKLPTSYGREYIEDGAKVKQYGLIEGIKTFDDIKPTFKGIVSAVGTLENGVQKLVVRNMDFDLNEKEKDKVTTKYLIAGTAAKLHFNKGNLAGYEFELSKYDHSTKTFSLKQFKDERGQAFPDAKATAFQFNVGDEFTLLDITMPDRYITNAENKLLQEGLKEYEKRSVNNLKYALDIDPMFLKDKGNTGTKFFSVGDYISIKDEALGVDKTSRIITLREDLLQEYKYNIDIADTYSISFVESIVSDIKDNQTVIKSIEKINKDNFRRGYANLKELKENIFDTDGYFDTEHIKPNSIEANMIAIGARSQQFALENITLNPNVRGNPANIHITAGNLVHFSIADNPKTWNLLEFYQTGLLNQVYYVYAKCEKTGNIGSWYVTTEKIKFDERPQHYYFLCYLLYTPVAGKRSAEAMYGNTILHGGQITTGRISSVNGQTYFDLDSGEISGKIRFTADSPAIEQVKDSVEDDLGTLAFEDSVEKSMLGNTIIQGGYIKTELINAA</sequence>
<name>A0A1G7AJV0_9FLAO</name>
<dbReference type="AlphaFoldDB" id="A0A1G7AJV0"/>
<proteinExistence type="predicted"/>
<gene>
    <name evidence="2" type="ORF">SAMN05421544_1041</name>
</gene>
<organism evidence="2 3">
    <name type="scientific">Riemerella columbipharyngis</name>
    <dbReference type="NCBI Taxonomy" id="1071918"/>
    <lineage>
        <taxon>Bacteria</taxon>
        <taxon>Pseudomonadati</taxon>
        <taxon>Bacteroidota</taxon>
        <taxon>Flavobacteriia</taxon>
        <taxon>Flavobacteriales</taxon>
        <taxon>Weeksellaceae</taxon>
        <taxon>Riemerella</taxon>
    </lineage>
</organism>
<dbReference type="InterPro" id="IPR010572">
    <property type="entry name" value="Tail_dom"/>
</dbReference>
<reference evidence="2 3" key="1">
    <citation type="submission" date="2016-10" db="EMBL/GenBank/DDBJ databases">
        <authorList>
            <person name="de Groot N.N."/>
        </authorList>
    </citation>
    <scope>NUCLEOTIDE SEQUENCE [LARGE SCALE GENOMIC DNA]</scope>
    <source>
        <strain evidence="2 3">DSM 24015</strain>
    </source>
</reference>
<evidence type="ECO:0000313" key="2">
    <source>
        <dbReference type="EMBL" id="SDE15119.1"/>
    </source>
</evidence>
<dbReference type="EMBL" id="FNAS01000004">
    <property type="protein sequence ID" value="SDE15119.1"/>
    <property type="molecule type" value="Genomic_DNA"/>
</dbReference>
<feature type="domain" description="Tail spike" evidence="1">
    <location>
        <begin position="103"/>
        <end position="272"/>
    </location>
</feature>
<dbReference type="Pfam" id="PF06605">
    <property type="entry name" value="Prophage_tail"/>
    <property type="match status" value="1"/>
</dbReference>
<accession>A0A1G7AJV0</accession>
<dbReference type="STRING" id="1071918.SAMN05421544_1041"/>
<dbReference type="RefSeq" id="WP_092736057.1">
    <property type="nucleotide sequence ID" value="NZ_FNAS01000004.1"/>
</dbReference>
<keyword evidence="3" id="KW-1185">Reference proteome</keyword>
<protein>
    <submittedName>
        <fullName evidence="2">Prophage endopeptidase tail</fullName>
    </submittedName>
</protein>
<feature type="non-terminal residue" evidence="2">
    <location>
        <position position="743"/>
    </location>
</feature>
<dbReference type="Proteomes" id="UP000198517">
    <property type="component" value="Unassembled WGS sequence"/>
</dbReference>
<evidence type="ECO:0000313" key="3">
    <source>
        <dbReference type="Proteomes" id="UP000198517"/>
    </source>
</evidence>
<evidence type="ECO:0000259" key="1">
    <source>
        <dbReference type="Pfam" id="PF06605"/>
    </source>
</evidence>